<evidence type="ECO:0000313" key="3">
    <source>
        <dbReference type="Proteomes" id="UP000077266"/>
    </source>
</evidence>
<organism evidence="2 3">
    <name type="scientific">Exidia glandulosa HHB12029</name>
    <dbReference type="NCBI Taxonomy" id="1314781"/>
    <lineage>
        <taxon>Eukaryota</taxon>
        <taxon>Fungi</taxon>
        <taxon>Dikarya</taxon>
        <taxon>Basidiomycota</taxon>
        <taxon>Agaricomycotina</taxon>
        <taxon>Agaricomycetes</taxon>
        <taxon>Auriculariales</taxon>
        <taxon>Exidiaceae</taxon>
        <taxon>Exidia</taxon>
    </lineage>
</organism>
<dbReference type="Pfam" id="PF12937">
    <property type="entry name" value="F-box-like"/>
    <property type="match status" value="1"/>
</dbReference>
<dbReference type="InterPro" id="IPR001810">
    <property type="entry name" value="F-box_dom"/>
</dbReference>
<dbReference type="EMBL" id="KV426403">
    <property type="protein sequence ID" value="KZV81272.1"/>
    <property type="molecule type" value="Genomic_DNA"/>
</dbReference>
<dbReference type="OrthoDB" id="3365698at2759"/>
<reference evidence="2 3" key="1">
    <citation type="journal article" date="2016" name="Mol. Biol. Evol.">
        <title>Comparative Genomics of Early-Diverging Mushroom-Forming Fungi Provides Insights into the Origins of Lignocellulose Decay Capabilities.</title>
        <authorList>
            <person name="Nagy L.G."/>
            <person name="Riley R."/>
            <person name="Tritt A."/>
            <person name="Adam C."/>
            <person name="Daum C."/>
            <person name="Floudas D."/>
            <person name="Sun H."/>
            <person name="Yadav J.S."/>
            <person name="Pangilinan J."/>
            <person name="Larsson K.H."/>
            <person name="Matsuura K."/>
            <person name="Barry K."/>
            <person name="Labutti K."/>
            <person name="Kuo R."/>
            <person name="Ohm R.A."/>
            <person name="Bhattacharya S.S."/>
            <person name="Shirouzu T."/>
            <person name="Yoshinaga Y."/>
            <person name="Martin F.M."/>
            <person name="Grigoriev I.V."/>
            <person name="Hibbett D.S."/>
        </authorList>
    </citation>
    <scope>NUCLEOTIDE SEQUENCE [LARGE SCALE GENOMIC DNA]</scope>
    <source>
        <strain evidence="2 3">HHB12029</strain>
    </source>
</reference>
<sequence length="50" mass="5761">MSFLRDTPAELIALIFDNFSLREIILASHVCQSWRLIARTHPVFYGAARL</sequence>
<keyword evidence="3" id="KW-1185">Reference proteome</keyword>
<accession>A0A165BUQ1</accession>
<protein>
    <recommendedName>
        <fullName evidence="1">F-box domain-containing protein</fullName>
    </recommendedName>
</protein>
<feature type="non-terminal residue" evidence="2">
    <location>
        <position position="50"/>
    </location>
</feature>
<gene>
    <name evidence="2" type="ORF">EXIGLDRAFT_779886</name>
</gene>
<proteinExistence type="predicted"/>
<dbReference type="Proteomes" id="UP000077266">
    <property type="component" value="Unassembled WGS sequence"/>
</dbReference>
<feature type="domain" description="F-box" evidence="1">
    <location>
        <begin position="8"/>
        <end position="40"/>
    </location>
</feature>
<evidence type="ECO:0000313" key="2">
    <source>
        <dbReference type="EMBL" id="KZV81272.1"/>
    </source>
</evidence>
<dbReference type="InterPro" id="IPR036047">
    <property type="entry name" value="F-box-like_dom_sf"/>
</dbReference>
<dbReference type="InParanoid" id="A0A165BUQ1"/>
<name>A0A165BUQ1_EXIGL</name>
<dbReference type="SUPFAM" id="SSF81383">
    <property type="entry name" value="F-box domain"/>
    <property type="match status" value="1"/>
</dbReference>
<dbReference type="Gene3D" id="1.20.1280.50">
    <property type="match status" value="1"/>
</dbReference>
<evidence type="ECO:0000259" key="1">
    <source>
        <dbReference type="Pfam" id="PF12937"/>
    </source>
</evidence>
<dbReference type="AlphaFoldDB" id="A0A165BUQ1"/>